<dbReference type="PANTHER" id="PTHR33376">
    <property type="match status" value="1"/>
</dbReference>
<gene>
    <name evidence="5" type="ORF">ACFQXB_09800</name>
</gene>
<dbReference type="Pfam" id="PF03480">
    <property type="entry name" value="DctP"/>
    <property type="match status" value="1"/>
</dbReference>
<keyword evidence="3" id="KW-0574">Periplasm</keyword>
<dbReference type="InterPro" id="IPR038404">
    <property type="entry name" value="TRAP_DctP_sf"/>
</dbReference>
<sequence length="338" mass="35967">MMRTAFLAATAAAALGGAAFAQDTPVDLRFGVWVGATHPLMEGTAEWIDSIHEASGGSISITVYPSQQLGSAADHYDLARDGIADITLVNPGYNAGRFPVISYGELPFRFNAAPAGSRALDQWYRDYAAEEMSDVHFCMAFMHSPGTIHTTRPVTAPADLSGLSVRPANGTLGQYLSSQGATTIQATAAEMRDLLSRGTADGTASPYSSLATWGIADVATHHLDMPMYTANFVYVISPVTWARLSEAQQAVMNEHCSTEWAGRIVEVWAEEDTVERAALEEDGAHVFATPDDSQRAEWLAATDPMIARWRDMVTAAGVDAGAAEAGIQAAIAEHDAGL</sequence>
<comment type="caution">
    <text evidence="5">The sequence shown here is derived from an EMBL/GenBank/DDBJ whole genome shotgun (WGS) entry which is preliminary data.</text>
</comment>
<dbReference type="InterPro" id="IPR018389">
    <property type="entry name" value="DctP_fam"/>
</dbReference>
<dbReference type="NCBIfam" id="NF037995">
    <property type="entry name" value="TRAP_S1"/>
    <property type="match status" value="1"/>
</dbReference>
<evidence type="ECO:0000256" key="3">
    <source>
        <dbReference type="ARBA" id="ARBA00022764"/>
    </source>
</evidence>
<keyword evidence="6" id="KW-1185">Reference proteome</keyword>
<evidence type="ECO:0000313" key="6">
    <source>
        <dbReference type="Proteomes" id="UP001596516"/>
    </source>
</evidence>
<reference evidence="6" key="1">
    <citation type="journal article" date="2019" name="Int. J. Syst. Evol. Microbiol.">
        <title>The Global Catalogue of Microorganisms (GCM) 10K type strain sequencing project: providing services to taxonomists for standard genome sequencing and annotation.</title>
        <authorList>
            <consortium name="The Broad Institute Genomics Platform"/>
            <consortium name="The Broad Institute Genome Sequencing Center for Infectious Disease"/>
            <person name="Wu L."/>
            <person name="Ma J."/>
        </authorList>
    </citation>
    <scope>NUCLEOTIDE SEQUENCE [LARGE SCALE GENOMIC DNA]</scope>
    <source>
        <strain evidence="6">CGMCC 1.12750</strain>
    </source>
</reference>
<evidence type="ECO:0000256" key="1">
    <source>
        <dbReference type="ARBA" id="ARBA00004418"/>
    </source>
</evidence>
<organism evidence="5 6">
    <name type="scientific">Plastorhodobacter daqingensis</name>
    <dbReference type="NCBI Taxonomy" id="1387281"/>
    <lineage>
        <taxon>Bacteria</taxon>
        <taxon>Pseudomonadati</taxon>
        <taxon>Pseudomonadota</taxon>
        <taxon>Alphaproteobacteria</taxon>
        <taxon>Rhodobacterales</taxon>
        <taxon>Paracoccaceae</taxon>
        <taxon>Plastorhodobacter</taxon>
    </lineage>
</organism>
<proteinExistence type="predicted"/>
<accession>A0ABW2UJV8</accession>
<feature type="chain" id="PRO_5045693337" evidence="4">
    <location>
        <begin position="22"/>
        <end position="338"/>
    </location>
</feature>
<dbReference type="RefSeq" id="WP_377402854.1">
    <property type="nucleotide sequence ID" value="NZ_JBHTFQ010000004.1"/>
</dbReference>
<dbReference type="EMBL" id="JBHTFQ010000004">
    <property type="protein sequence ID" value="MFC7704488.1"/>
    <property type="molecule type" value="Genomic_DNA"/>
</dbReference>
<dbReference type="Gene3D" id="3.40.190.170">
    <property type="entry name" value="Bacterial extracellular solute-binding protein, family 7"/>
    <property type="match status" value="1"/>
</dbReference>
<comment type="subcellular location">
    <subcellularLocation>
        <location evidence="1">Periplasm</location>
    </subcellularLocation>
</comment>
<protein>
    <submittedName>
        <fullName evidence="5">TRAP transporter substrate-binding protein</fullName>
    </submittedName>
</protein>
<dbReference type="CDD" id="cd13665">
    <property type="entry name" value="PBP2_TRAP_Dctp3_4"/>
    <property type="match status" value="1"/>
</dbReference>
<dbReference type="Proteomes" id="UP001596516">
    <property type="component" value="Unassembled WGS sequence"/>
</dbReference>
<evidence type="ECO:0000256" key="4">
    <source>
        <dbReference type="SAM" id="SignalP"/>
    </source>
</evidence>
<keyword evidence="2 4" id="KW-0732">Signal</keyword>
<dbReference type="PANTHER" id="PTHR33376:SF15">
    <property type="entry name" value="BLL6794 PROTEIN"/>
    <property type="match status" value="1"/>
</dbReference>
<feature type="signal peptide" evidence="4">
    <location>
        <begin position="1"/>
        <end position="21"/>
    </location>
</feature>
<evidence type="ECO:0000256" key="2">
    <source>
        <dbReference type="ARBA" id="ARBA00022729"/>
    </source>
</evidence>
<name>A0ABW2UJV8_9RHOB</name>
<evidence type="ECO:0000313" key="5">
    <source>
        <dbReference type="EMBL" id="MFC7704488.1"/>
    </source>
</evidence>